<evidence type="ECO:0000313" key="2">
    <source>
        <dbReference type="EMBL" id="CAE0655855.1"/>
    </source>
</evidence>
<feature type="compositionally biased region" description="Low complexity" evidence="1">
    <location>
        <begin position="42"/>
        <end position="53"/>
    </location>
</feature>
<dbReference type="EMBL" id="HBIU01062820">
    <property type="protein sequence ID" value="CAE0655855.1"/>
    <property type="molecule type" value="Transcribed_RNA"/>
</dbReference>
<protein>
    <submittedName>
        <fullName evidence="2">Uncharacterized protein</fullName>
    </submittedName>
</protein>
<feature type="region of interest" description="Disordered" evidence="1">
    <location>
        <begin position="27"/>
        <end position="65"/>
    </location>
</feature>
<name>A0A7S3YM34_HETAK</name>
<proteinExistence type="predicted"/>
<organism evidence="2">
    <name type="scientific">Heterosigma akashiwo</name>
    <name type="common">Chromophytic alga</name>
    <name type="synonym">Heterosigma carterae</name>
    <dbReference type="NCBI Taxonomy" id="2829"/>
    <lineage>
        <taxon>Eukaryota</taxon>
        <taxon>Sar</taxon>
        <taxon>Stramenopiles</taxon>
        <taxon>Ochrophyta</taxon>
        <taxon>Raphidophyceae</taxon>
        <taxon>Chattonellales</taxon>
        <taxon>Chattonellaceae</taxon>
        <taxon>Heterosigma</taxon>
    </lineage>
</organism>
<dbReference type="AlphaFoldDB" id="A0A7S3YM34"/>
<accession>A0A7S3YM34</accession>
<gene>
    <name evidence="2" type="ORF">HAKA00212_LOCUS27017</name>
</gene>
<reference evidence="2" key="1">
    <citation type="submission" date="2021-01" db="EMBL/GenBank/DDBJ databases">
        <authorList>
            <person name="Corre E."/>
            <person name="Pelletier E."/>
            <person name="Niang G."/>
            <person name="Scheremetjew M."/>
            <person name="Finn R."/>
            <person name="Kale V."/>
            <person name="Holt S."/>
            <person name="Cochrane G."/>
            <person name="Meng A."/>
            <person name="Brown T."/>
            <person name="Cohen L."/>
        </authorList>
    </citation>
    <scope>NUCLEOTIDE SEQUENCE</scope>
    <source>
        <strain evidence="2">CCMP3107</strain>
    </source>
</reference>
<sequence length="240" mass="27618">MMQVVAPMHYAPTHQGYALQTQPIAQQTQQYVQQPRLPPGSQPAQPQPSTQLQVAAVEPPPKSAHDQKMDFMWEEAVSILREKAEPMDVLFIRKCFPNERKPRAKDLNYLLYRELDKGTVAMQQAGDDKPKWNLISDPFQGRPFNPAAAQLAHNQGQPFTSWGRQQDNNQLRLDRMWAEVQGILQAAGEPMDALFIRKKFTWPEPERPKVKELNFLLYRELNKGTLAQHNDGRRPKWSLA</sequence>
<evidence type="ECO:0000256" key="1">
    <source>
        <dbReference type="SAM" id="MobiDB-lite"/>
    </source>
</evidence>